<dbReference type="AlphaFoldDB" id="A0A0E9WY14"/>
<evidence type="ECO:0000313" key="1">
    <source>
        <dbReference type="EMBL" id="JAH94510.1"/>
    </source>
</evidence>
<accession>A0A0E9WY14</accession>
<proteinExistence type="predicted"/>
<reference evidence="1" key="2">
    <citation type="journal article" date="2015" name="Fish Shellfish Immunol.">
        <title>Early steps in the European eel (Anguilla anguilla)-Vibrio vulnificus interaction in the gills: Role of the RtxA13 toxin.</title>
        <authorList>
            <person name="Callol A."/>
            <person name="Pajuelo D."/>
            <person name="Ebbesson L."/>
            <person name="Teles M."/>
            <person name="MacKenzie S."/>
            <person name="Amaro C."/>
        </authorList>
    </citation>
    <scope>NUCLEOTIDE SEQUENCE</scope>
</reference>
<sequence length="95" mass="10769">MVVLLSCQEVLLHGLHTVSLDKWTIHLTSVVILLGRWTSFVICCRGTQPCFVNRWLKKMRLLTGDGNNGLQPPPLPTISHFLLPCDPHLCIQQRI</sequence>
<reference evidence="1" key="1">
    <citation type="submission" date="2014-11" db="EMBL/GenBank/DDBJ databases">
        <authorList>
            <person name="Amaro Gonzalez C."/>
        </authorList>
    </citation>
    <scope>NUCLEOTIDE SEQUENCE</scope>
</reference>
<name>A0A0E9WY14_ANGAN</name>
<dbReference type="EMBL" id="GBXM01014067">
    <property type="protein sequence ID" value="JAH94510.1"/>
    <property type="molecule type" value="Transcribed_RNA"/>
</dbReference>
<organism evidence="1">
    <name type="scientific">Anguilla anguilla</name>
    <name type="common">European freshwater eel</name>
    <name type="synonym">Muraena anguilla</name>
    <dbReference type="NCBI Taxonomy" id="7936"/>
    <lineage>
        <taxon>Eukaryota</taxon>
        <taxon>Metazoa</taxon>
        <taxon>Chordata</taxon>
        <taxon>Craniata</taxon>
        <taxon>Vertebrata</taxon>
        <taxon>Euteleostomi</taxon>
        <taxon>Actinopterygii</taxon>
        <taxon>Neopterygii</taxon>
        <taxon>Teleostei</taxon>
        <taxon>Anguilliformes</taxon>
        <taxon>Anguillidae</taxon>
        <taxon>Anguilla</taxon>
    </lineage>
</organism>
<protein>
    <submittedName>
        <fullName evidence="1">Uncharacterized protein</fullName>
    </submittedName>
</protein>